<gene>
    <name evidence="1" type="ORF">QFC22_000526</name>
</gene>
<proteinExistence type="predicted"/>
<dbReference type="Proteomes" id="UP001243375">
    <property type="component" value="Unassembled WGS sequence"/>
</dbReference>
<evidence type="ECO:0000313" key="1">
    <source>
        <dbReference type="EMBL" id="KAJ9125564.1"/>
    </source>
</evidence>
<comment type="caution">
    <text evidence="1">The sequence shown here is derived from an EMBL/GenBank/DDBJ whole genome shotgun (WGS) entry which is preliminary data.</text>
</comment>
<sequence>MFATNFTVQDNSIRYTRGSDNLTTWGQNETPVTGGTMTNAFCKTCGTLMWRQGSTFPGTKFMRVGTVDDLHLHETILRPQKEYFIENRPDWWHGVEHAKQIVGFFE</sequence>
<accession>A0ACC2XQB1</accession>
<dbReference type="EMBL" id="JASBWU010000001">
    <property type="protein sequence ID" value="KAJ9125564.1"/>
    <property type="molecule type" value="Genomic_DNA"/>
</dbReference>
<name>A0ACC2XQB1_9TREE</name>
<protein>
    <submittedName>
        <fullName evidence="1">Uncharacterized protein</fullName>
    </submittedName>
</protein>
<evidence type="ECO:0000313" key="2">
    <source>
        <dbReference type="Proteomes" id="UP001243375"/>
    </source>
</evidence>
<keyword evidence="2" id="KW-1185">Reference proteome</keyword>
<reference evidence="1" key="1">
    <citation type="submission" date="2023-04" db="EMBL/GenBank/DDBJ databases">
        <title>Draft Genome sequencing of Naganishia species isolated from polar environments using Oxford Nanopore Technology.</title>
        <authorList>
            <person name="Leo P."/>
            <person name="Venkateswaran K."/>
        </authorList>
    </citation>
    <scope>NUCLEOTIDE SEQUENCE</scope>
    <source>
        <strain evidence="1">MNA-CCFEE 5425</strain>
    </source>
</reference>
<organism evidence="1 2">
    <name type="scientific">Naganishia vaughanmartiniae</name>
    <dbReference type="NCBI Taxonomy" id="1424756"/>
    <lineage>
        <taxon>Eukaryota</taxon>
        <taxon>Fungi</taxon>
        <taxon>Dikarya</taxon>
        <taxon>Basidiomycota</taxon>
        <taxon>Agaricomycotina</taxon>
        <taxon>Tremellomycetes</taxon>
        <taxon>Filobasidiales</taxon>
        <taxon>Filobasidiaceae</taxon>
        <taxon>Naganishia</taxon>
    </lineage>
</organism>